<name>A0A2S7SRK4_9BACT</name>
<evidence type="ECO:0000256" key="1">
    <source>
        <dbReference type="ARBA" id="ARBA00007150"/>
    </source>
</evidence>
<evidence type="ECO:0000256" key="3">
    <source>
        <dbReference type="ARBA" id="ARBA00022679"/>
    </source>
</evidence>
<comment type="caution">
    <text evidence="8">The sequence shown here is derived from an EMBL/GenBank/DDBJ whole genome shotgun (WGS) entry which is preliminary data.</text>
</comment>
<keyword evidence="6 7" id="KW-0472">Membrane</keyword>
<dbReference type="AlphaFoldDB" id="A0A2S7SRK4"/>
<keyword evidence="4 7" id="KW-0812">Transmembrane</keyword>
<dbReference type="GO" id="GO:0042158">
    <property type="term" value="P:lipoprotein biosynthetic process"/>
    <property type="evidence" value="ECO:0007669"/>
    <property type="project" value="InterPro"/>
</dbReference>
<comment type="similarity">
    <text evidence="1">Belongs to the Lgt family.</text>
</comment>
<feature type="transmembrane region" description="Helical" evidence="7">
    <location>
        <begin position="289"/>
        <end position="307"/>
    </location>
</feature>
<dbReference type="PANTHER" id="PTHR30589:SF0">
    <property type="entry name" value="PHOSPHATIDYLGLYCEROL--PROLIPOPROTEIN DIACYLGLYCERYL TRANSFERASE"/>
    <property type="match status" value="1"/>
</dbReference>
<keyword evidence="2" id="KW-1003">Cell membrane</keyword>
<evidence type="ECO:0000256" key="6">
    <source>
        <dbReference type="ARBA" id="ARBA00023136"/>
    </source>
</evidence>
<evidence type="ECO:0000256" key="5">
    <source>
        <dbReference type="ARBA" id="ARBA00022989"/>
    </source>
</evidence>
<sequence>MYPDFQYLLQGLLGTPMPAWLGIFKTFGFFVALAFIAAARVLTMELKRKEKMGLLHPIQKAIKVKEKAADGSTVTVVKDTMMYPHMLITEIVFAAAIGGIIGAKIFNAFETWSDFIQDPIGSLFSRSGLTFYGGFIVATIVLYYYARKYKIGFKHLCDAAAPAIMLAYGLGRLGCQFSGDGDWGIYNTAYVTQADAALRAATPADAQYIADITRGTPGIPFTAPAGVPRWLVGMNYPYNVGNEGVHIAGATGDYTSVLPVAVYPTPIYEAIAGVLLFAFMWSIRKKLKYPLHMFGVYLVLAGVERFLVELVRVNSKYDLGFIHPSQAEIISVVLFIAGAGLLLFYKPAKEKFV</sequence>
<dbReference type="EMBL" id="PPSL01000007">
    <property type="protein sequence ID" value="PQJ09176.1"/>
    <property type="molecule type" value="Genomic_DNA"/>
</dbReference>
<feature type="transmembrane region" description="Helical" evidence="7">
    <location>
        <begin position="20"/>
        <end position="42"/>
    </location>
</feature>
<accession>A0A2S7SRK4</accession>
<proteinExistence type="inferred from homology"/>
<feature type="transmembrane region" description="Helical" evidence="7">
    <location>
        <begin position="129"/>
        <end position="146"/>
    </location>
</feature>
<evidence type="ECO:0000256" key="7">
    <source>
        <dbReference type="SAM" id="Phobius"/>
    </source>
</evidence>
<dbReference type="OrthoDB" id="871140at2"/>
<evidence type="ECO:0000256" key="2">
    <source>
        <dbReference type="ARBA" id="ARBA00022475"/>
    </source>
</evidence>
<gene>
    <name evidence="8" type="ORF">CJD36_020530</name>
</gene>
<dbReference type="GO" id="GO:0005886">
    <property type="term" value="C:plasma membrane"/>
    <property type="evidence" value="ECO:0007669"/>
    <property type="project" value="InterPro"/>
</dbReference>
<evidence type="ECO:0000313" key="8">
    <source>
        <dbReference type="EMBL" id="PQJ09176.1"/>
    </source>
</evidence>
<evidence type="ECO:0000256" key="4">
    <source>
        <dbReference type="ARBA" id="ARBA00022692"/>
    </source>
</evidence>
<protein>
    <submittedName>
        <fullName evidence="8">Diacylglyceryl transferase</fullName>
    </submittedName>
</protein>
<reference evidence="8 9" key="1">
    <citation type="submission" date="2018-01" db="EMBL/GenBank/DDBJ databases">
        <title>A novel member of the phylum Bacteroidetes isolated from glacier ice.</title>
        <authorList>
            <person name="Liu Q."/>
            <person name="Xin Y.-H."/>
        </authorList>
    </citation>
    <scope>NUCLEOTIDE SEQUENCE [LARGE SCALE GENOMIC DNA]</scope>
    <source>
        <strain evidence="8 9">RB1R16</strain>
    </source>
</reference>
<organism evidence="8 9">
    <name type="scientific">Flavipsychrobacter stenotrophus</name>
    <dbReference type="NCBI Taxonomy" id="2077091"/>
    <lineage>
        <taxon>Bacteria</taxon>
        <taxon>Pseudomonadati</taxon>
        <taxon>Bacteroidota</taxon>
        <taxon>Chitinophagia</taxon>
        <taxon>Chitinophagales</taxon>
        <taxon>Chitinophagaceae</taxon>
        <taxon>Flavipsychrobacter</taxon>
    </lineage>
</organism>
<evidence type="ECO:0000313" key="9">
    <source>
        <dbReference type="Proteomes" id="UP000239872"/>
    </source>
</evidence>
<dbReference type="PANTHER" id="PTHR30589">
    <property type="entry name" value="PROLIPOPROTEIN DIACYLGLYCERYL TRANSFERASE"/>
    <property type="match status" value="1"/>
</dbReference>
<dbReference type="InterPro" id="IPR001640">
    <property type="entry name" value="Lgt"/>
</dbReference>
<keyword evidence="5 7" id="KW-1133">Transmembrane helix</keyword>
<feature type="transmembrane region" description="Helical" evidence="7">
    <location>
        <begin position="327"/>
        <end position="345"/>
    </location>
</feature>
<dbReference type="Proteomes" id="UP000239872">
    <property type="component" value="Unassembled WGS sequence"/>
</dbReference>
<keyword evidence="9" id="KW-1185">Reference proteome</keyword>
<dbReference type="GO" id="GO:0008961">
    <property type="term" value="F:phosphatidylglycerol-prolipoprotein diacylglyceryl transferase activity"/>
    <property type="evidence" value="ECO:0007669"/>
    <property type="project" value="InterPro"/>
</dbReference>
<feature type="transmembrane region" description="Helical" evidence="7">
    <location>
        <begin position="87"/>
        <end position="109"/>
    </location>
</feature>
<dbReference type="Pfam" id="PF01790">
    <property type="entry name" value="LGT"/>
    <property type="match status" value="1"/>
</dbReference>
<dbReference type="RefSeq" id="WP_105041081.1">
    <property type="nucleotide sequence ID" value="NZ_PPSL01000007.1"/>
</dbReference>
<keyword evidence="3 8" id="KW-0808">Transferase</keyword>